<dbReference type="FunFam" id="3.30.40.10:FF:000475">
    <property type="entry name" value="RING-H2 finger protein ATL3"/>
    <property type="match status" value="1"/>
</dbReference>
<dbReference type="PANTHER" id="PTHR46913">
    <property type="entry name" value="RING-H2 FINGER PROTEIN ATL16"/>
    <property type="match status" value="1"/>
</dbReference>
<keyword evidence="11 16" id="KW-1133">Transmembrane helix</keyword>
<gene>
    <name evidence="18" type="ORF">HHK36_032638</name>
</gene>
<dbReference type="SMART" id="SM00856">
    <property type="entry name" value="PMEI"/>
    <property type="match status" value="1"/>
</dbReference>
<evidence type="ECO:0000256" key="13">
    <source>
        <dbReference type="ARBA" id="ARBA00024209"/>
    </source>
</evidence>
<feature type="compositionally biased region" description="Polar residues" evidence="15">
    <location>
        <begin position="264"/>
        <end position="281"/>
    </location>
</feature>
<dbReference type="Pfam" id="PF13639">
    <property type="entry name" value="zf-RING_2"/>
    <property type="match status" value="1"/>
</dbReference>
<evidence type="ECO:0000256" key="6">
    <source>
        <dbReference type="ARBA" id="ARBA00022692"/>
    </source>
</evidence>
<evidence type="ECO:0000256" key="14">
    <source>
        <dbReference type="PROSITE-ProRule" id="PRU00175"/>
    </source>
</evidence>
<dbReference type="Gene3D" id="1.20.140.40">
    <property type="entry name" value="Invertase/pectin methylesterase inhibitor family protein"/>
    <property type="match status" value="1"/>
</dbReference>
<protein>
    <recommendedName>
        <fullName evidence="4">RING-type E3 ubiquitin transferase</fullName>
        <ecNumber evidence="4">2.3.2.27</ecNumber>
    </recommendedName>
</protein>
<dbReference type="EMBL" id="JABCRI010000828">
    <property type="protein sequence ID" value="KAF8369354.1"/>
    <property type="molecule type" value="Genomic_DNA"/>
</dbReference>
<keyword evidence="7" id="KW-0479">Metal-binding</keyword>
<keyword evidence="10" id="KW-0862">Zinc</keyword>
<evidence type="ECO:0000256" key="5">
    <source>
        <dbReference type="ARBA" id="ARBA00022679"/>
    </source>
</evidence>
<evidence type="ECO:0000256" key="10">
    <source>
        <dbReference type="ARBA" id="ARBA00022833"/>
    </source>
</evidence>
<keyword evidence="19" id="KW-1185">Reference proteome</keyword>
<evidence type="ECO:0000256" key="7">
    <source>
        <dbReference type="ARBA" id="ARBA00022723"/>
    </source>
</evidence>
<accession>A0A834Y7R8</accession>
<dbReference type="AlphaFoldDB" id="A0A834Y7R8"/>
<evidence type="ECO:0000256" key="4">
    <source>
        <dbReference type="ARBA" id="ARBA00012483"/>
    </source>
</evidence>
<dbReference type="CDD" id="cd16461">
    <property type="entry name" value="RING-H2_EL5-like"/>
    <property type="match status" value="1"/>
</dbReference>
<sequence>MEDNARGTPRSYSASGYALSGKIMLSAIVILFAVVIFIVCLHIYARWFLLRARRRNLHRRNRTHLLFHAEPTVSVVSRGLDASLLKSLPVFVYSSNTHDEVVECAVCLSEFEENEKGRCLPKCSHSFHIDCIDMWFHSHSTCPLCRAPVNPEISVPVTETPVDIVISISESEAASSSGFYTSCQRGEDEMVCSSSSSSSSLGSRRKPLESVSVSIEVPRREENLRGLQEGQRLGSPVFQGLKSPGSRILSLKRILSRDRKEVPSPSSENVLNCSSAADTNLQGGGGGSEQAGSQPTSDTSQHINQFLETETDPYVQQCLNDCSENYLDAIEQIDDSLAALDSKGYNDVNTWVTAAMSDAESCEQGFKDGASHVSVLHDKNAIFGQLCSNALAITNLLAGV</sequence>
<comment type="catalytic activity">
    <reaction evidence="1">
        <text>S-ubiquitinyl-[E2 ubiquitin-conjugating enzyme]-L-cysteine + [acceptor protein]-L-lysine = [E2 ubiquitin-conjugating enzyme]-L-cysteine + N(6)-ubiquitinyl-[acceptor protein]-L-lysine.</text>
        <dbReference type="EC" id="2.3.2.27"/>
    </reaction>
</comment>
<dbReference type="InterPro" id="IPR044600">
    <property type="entry name" value="ATL1/ATL16-like"/>
</dbReference>
<feature type="compositionally biased region" description="Polar residues" evidence="15">
    <location>
        <begin position="290"/>
        <end position="301"/>
    </location>
</feature>
<keyword evidence="9" id="KW-0833">Ubl conjugation pathway</keyword>
<evidence type="ECO:0000256" key="9">
    <source>
        <dbReference type="ARBA" id="ARBA00022786"/>
    </source>
</evidence>
<proteinExistence type="inferred from homology"/>
<comment type="subcellular location">
    <subcellularLocation>
        <location evidence="2">Membrane</location>
        <topology evidence="2">Single-pass membrane protein</topology>
    </subcellularLocation>
</comment>
<dbReference type="SMART" id="SM00184">
    <property type="entry name" value="RING"/>
    <property type="match status" value="1"/>
</dbReference>
<comment type="similarity">
    <text evidence="13">Belongs to the RING-type zinc finger family. ATL subfamily.</text>
</comment>
<dbReference type="InterPro" id="IPR013083">
    <property type="entry name" value="Znf_RING/FYVE/PHD"/>
</dbReference>
<dbReference type="InterPro" id="IPR035513">
    <property type="entry name" value="Invertase/methylesterase_inhib"/>
</dbReference>
<dbReference type="GO" id="GO:0008270">
    <property type="term" value="F:zinc ion binding"/>
    <property type="evidence" value="ECO:0007669"/>
    <property type="project" value="UniProtKB-KW"/>
</dbReference>
<feature type="domain" description="RING-type" evidence="17">
    <location>
        <begin position="104"/>
        <end position="146"/>
    </location>
</feature>
<keyword evidence="12 16" id="KW-0472">Membrane</keyword>
<organism evidence="18 19">
    <name type="scientific">Tetracentron sinense</name>
    <name type="common">Spur-leaf</name>
    <dbReference type="NCBI Taxonomy" id="13715"/>
    <lineage>
        <taxon>Eukaryota</taxon>
        <taxon>Viridiplantae</taxon>
        <taxon>Streptophyta</taxon>
        <taxon>Embryophyta</taxon>
        <taxon>Tracheophyta</taxon>
        <taxon>Spermatophyta</taxon>
        <taxon>Magnoliopsida</taxon>
        <taxon>Trochodendrales</taxon>
        <taxon>Trochodendraceae</taxon>
        <taxon>Tetracentron</taxon>
    </lineage>
</organism>
<evidence type="ECO:0000259" key="17">
    <source>
        <dbReference type="PROSITE" id="PS50089"/>
    </source>
</evidence>
<dbReference type="Pfam" id="PF04043">
    <property type="entry name" value="PMEI"/>
    <property type="match status" value="1"/>
</dbReference>
<dbReference type="SUPFAM" id="SSF101148">
    <property type="entry name" value="Plant invertase/pectin methylesterase inhibitor"/>
    <property type="match status" value="1"/>
</dbReference>
<dbReference type="EC" id="2.3.2.27" evidence="4"/>
<evidence type="ECO:0000256" key="12">
    <source>
        <dbReference type="ARBA" id="ARBA00023136"/>
    </source>
</evidence>
<comment type="pathway">
    <text evidence="3">Protein modification; protein ubiquitination.</text>
</comment>
<dbReference type="GO" id="GO:0004857">
    <property type="term" value="F:enzyme inhibitor activity"/>
    <property type="evidence" value="ECO:0007669"/>
    <property type="project" value="InterPro"/>
</dbReference>
<dbReference type="Gene3D" id="3.30.40.10">
    <property type="entry name" value="Zinc/RING finger domain, C3HC4 (zinc finger)"/>
    <property type="match status" value="1"/>
</dbReference>
<dbReference type="GO" id="GO:0016020">
    <property type="term" value="C:membrane"/>
    <property type="evidence" value="ECO:0007669"/>
    <property type="project" value="UniProtKB-SubCell"/>
</dbReference>
<evidence type="ECO:0000256" key="8">
    <source>
        <dbReference type="ARBA" id="ARBA00022771"/>
    </source>
</evidence>
<evidence type="ECO:0000256" key="1">
    <source>
        <dbReference type="ARBA" id="ARBA00000900"/>
    </source>
</evidence>
<evidence type="ECO:0000313" key="19">
    <source>
        <dbReference type="Proteomes" id="UP000655225"/>
    </source>
</evidence>
<dbReference type="SUPFAM" id="SSF57850">
    <property type="entry name" value="RING/U-box"/>
    <property type="match status" value="1"/>
</dbReference>
<evidence type="ECO:0000256" key="3">
    <source>
        <dbReference type="ARBA" id="ARBA00004906"/>
    </source>
</evidence>
<feature type="region of interest" description="Disordered" evidence="15">
    <location>
        <begin position="257"/>
        <end position="301"/>
    </location>
</feature>
<dbReference type="OrthoDB" id="8062037at2759"/>
<dbReference type="Proteomes" id="UP000655225">
    <property type="component" value="Unassembled WGS sequence"/>
</dbReference>
<evidence type="ECO:0000256" key="2">
    <source>
        <dbReference type="ARBA" id="ARBA00004167"/>
    </source>
</evidence>
<dbReference type="InterPro" id="IPR006501">
    <property type="entry name" value="Pectinesterase_inhib_dom"/>
</dbReference>
<dbReference type="InterPro" id="IPR001841">
    <property type="entry name" value="Znf_RING"/>
</dbReference>
<dbReference type="PROSITE" id="PS50089">
    <property type="entry name" value="ZF_RING_2"/>
    <property type="match status" value="1"/>
</dbReference>
<reference evidence="18 19" key="1">
    <citation type="submission" date="2020-04" db="EMBL/GenBank/DDBJ databases">
        <title>Plant Genome Project.</title>
        <authorList>
            <person name="Zhang R.-G."/>
        </authorList>
    </citation>
    <scope>NUCLEOTIDE SEQUENCE [LARGE SCALE GENOMIC DNA]</scope>
    <source>
        <strain evidence="18">YNK0</strain>
        <tissue evidence="18">Leaf</tissue>
    </source>
</reference>
<comment type="caution">
    <text evidence="18">The sequence shown here is derived from an EMBL/GenBank/DDBJ whole genome shotgun (WGS) entry which is preliminary data.</text>
</comment>
<feature type="transmembrane region" description="Helical" evidence="16">
    <location>
        <begin position="23"/>
        <end position="45"/>
    </location>
</feature>
<feature type="region of interest" description="Disordered" evidence="15">
    <location>
        <begin position="191"/>
        <end position="214"/>
    </location>
</feature>
<dbReference type="NCBIfam" id="TIGR01614">
    <property type="entry name" value="PME_inhib"/>
    <property type="match status" value="1"/>
</dbReference>
<keyword evidence="6 16" id="KW-0812">Transmembrane</keyword>
<dbReference type="OMA" id="PTYANNM"/>
<evidence type="ECO:0000256" key="15">
    <source>
        <dbReference type="SAM" id="MobiDB-lite"/>
    </source>
</evidence>
<keyword evidence="8 14" id="KW-0863">Zinc-finger</keyword>
<dbReference type="GO" id="GO:0061630">
    <property type="term" value="F:ubiquitin protein ligase activity"/>
    <property type="evidence" value="ECO:0007669"/>
    <property type="project" value="UniProtKB-EC"/>
</dbReference>
<evidence type="ECO:0000256" key="16">
    <source>
        <dbReference type="SAM" id="Phobius"/>
    </source>
</evidence>
<evidence type="ECO:0000313" key="18">
    <source>
        <dbReference type="EMBL" id="KAF8369354.1"/>
    </source>
</evidence>
<dbReference type="CDD" id="cd15801">
    <property type="entry name" value="PMEI-like_1"/>
    <property type="match status" value="1"/>
</dbReference>
<dbReference type="GO" id="GO:0016567">
    <property type="term" value="P:protein ubiquitination"/>
    <property type="evidence" value="ECO:0007669"/>
    <property type="project" value="InterPro"/>
</dbReference>
<evidence type="ECO:0000256" key="11">
    <source>
        <dbReference type="ARBA" id="ARBA00022989"/>
    </source>
</evidence>
<dbReference type="PANTHER" id="PTHR46913:SF1">
    <property type="entry name" value="RING-H2 FINGER PROTEIN ATL16"/>
    <property type="match status" value="1"/>
</dbReference>
<keyword evidence="5" id="KW-0808">Transferase</keyword>
<name>A0A834Y7R8_TETSI</name>